<evidence type="ECO:0000313" key="7">
    <source>
        <dbReference type="Proteomes" id="UP000190776"/>
    </source>
</evidence>
<dbReference type="AlphaFoldDB" id="A0A1S8BMV7"/>
<dbReference type="InterPro" id="IPR017972">
    <property type="entry name" value="Cyt_P450_CS"/>
</dbReference>
<reference evidence="6 7" key="1">
    <citation type="submission" date="2017-01" db="EMBL/GenBank/DDBJ databases">
        <title>Draft genome sequence of Diplodia seriata F98.1, a fungal species involved in grapevine trunk diseases.</title>
        <authorList>
            <person name="Robert-Siegwald G."/>
            <person name="Vallet J."/>
            <person name="Abou-Mansour E."/>
            <person name="Xu J."/>
            <person name="Rey P."/>
            <person name="Bertsch C."/>
            <person name="Rego C."/>
            <person name="Larignon P."/>
            <person name="Fontaine F."/>
            <person name="Lebrun M.-H."/>
        </authorList>
    </citation>
    <scope>NUCLEOTIDE SEQUENCE [LARGE SCALE GENOMIC DNA]</scope>
    <source>
        <strain evidence="6 7">F98.1</strain>
    </source>
</reference>
<dbReference type="EMBL" id="MSZU01000074">
    <property type="protein sequence ID" value="OMP88841.1"/>
    <property type="molecule type" value="Genomic_DNA"/>
</dbReference>
<dbReference type="PANTHER" id="PTHR24305:SF78">
    <property type="entry name" value="P450, PUTATIVE (EUROFUNG)-RELATED"/>
    <property type="match status" value="1"/>
</dbReference>
<dbReference type="STRING" id="420778.A0A1S8BMV7"/>
<evidence type="ECO:0000256" key="2">
    <source>
        <dbReference type="ARBA" id="ARBA00022723"/>
    </source>
</evidence>
<keyword evidence="4 5" id="KW-0349">Heme</keyword>
<evidence type="ECO:0000256" key="5">
    <source>
        <dbReference type="RuleBase" id="RU000461"/>
    </source>
</evidence>
<dbReference type="PROSITE" id="PS00086">
    <property type="entry name" value="CYTOCHROME_P450"/>
    <property type="match status" value="1"/>
</dbReference>
<keyword evidence="5" id="KW-0560">Oxidoreductase</keyword>
<dbReference type="GO" id="GO:0020037">
    <property type="term" value="F:heme binding"/>
    <property type="evidence" value="ECO:0007669"/>
    <property type="project" value="InterPro"/>
</dbReference>
<keyword evidence="5" id="KW-0503">Monooxygenase</keyword>
<protein>
    <submittedName>
        <fullName evidence="6">Putative cytochrome P450 4d21</fullName>
    </submittedName>
</protein>
<evidence type="ECO:0000313" key="6">
    <source>
        <dbReference type="EMBL" id="OMP88841.1"/>
    </source>
</evidence>
<dbReference type="PRINTS" id="PR00385">
    <property type="entry name" value="P450"/>
</dbReference>
<dbReference type="InterPro" id="IPR001128">
    <property type="entry name" value="Cyt_P450"/>
</dbReference>
<name>A0A1S8BMV7_9PEZI</name>
<dbReference type="GO" id="GO:0004497">
    <property type="term" value="F:monooxygenase activity"/>
    <property type="evidence" value="ECO:0007669"/>
    <property type="project" value="UniProtKB-KW"/>
</dbReference>
<feature type="non-terminal residue" evidence="6">
    <location>
        <position position="1"/>
    </location>
</feature>
<gene>
    <name evidence="6" type="ORF">BK809_0005562</name>
</gene>
<keyword evidence="2 4" id="KW-0479">Metal-binding</keyword>
<dbReference type="InterPro" id="IPR050121">
    <property type="entry name" value="Cytochrome_P450_monoxygenase"/>
</dbReference>
<keyword evidence="3 4" id="KW-0408">Iron</keyword>
<evidence type="ECO:0000256" key="4">
    <source>
        <dbReference type="PIRSR" id="PIRSR602401-1"/>
    </source>
</evidence>
<dbReference type="PANTHER" id="PTHR24305">
    <property type="entry name" value="CYTOCHROME P450"/>
    <property type="match status" value="1"/>
</dbReference>
<dbReference type="Proteomes" id="UP000190776">
    <property type="component" value="Unassembled WGS sequence"/>
</dbReference>
<dbReference type="PRINTS" id="PR00463">
    <property type="entry name" value="EP450I"/>
</dbReference>
<comment type="cofactor">
    <cofactor evidence="1 4">
        <name>heme</name>
        <dbReference type="ChEBI" id="CHEBI:30413"/>
    </cofactor>
</comment>
<comment type="caution">
    <text evidence="6">The sequence shown here is derived from an EMBL/GenBank/DDBJ whole genome shotgun (WGS) entry which is preliminary data.</text>
</comment>
<dbReference type="GO" id="GO:0005506">
    <property type="term" value="F:iron ion binding"/>
    <property type="evidence" value="ECO:0007669"/>
    <property type="project" value="InterPro"/>
</dbReference>
<comment type="similarity">
    <text evidence="5">Belongs to the cytochrome P450 family.</text>
</comment>
<proteinExistence type="inferred from homology"/>
<dbReference type="InterPro" id="IPR036396">
    <property type="entry name" value="Cyt_P450_sf"/>
</dbReference>
<dbReference type="Pfam" id="PF00067">
    <property type="entry name" value="p450"/>
    <property type="match status" value="1"/>
</dbReference>
<evidence type="ECO:0000256" key="1">
    <source>
        <dbReference type="ARBA" id="ARBA00001971"/>
    </source>
</evidence>
<dbReference type="Gene3D" id="1.10.630.10">
    <property type="entry name" value="Cytochrome P450"/>
    <property type="match status" value="1"/>
</dbReference>
<organism evidence="6 7">
    <name type="scientific">Diplodia seriata</name>
    <dbReference type="NCBI Taxonomy" id="420778"/>
    <lineage>
        <taxon>Eukaryota</taxon>
        <taxon>Fungi</taxon>
        <taxon>Dikarya</taxon>
        <taxon>Ascomycota</taxon>
        <taxon>Pezizomycotina</taxon>
        <taxon>Dothideomycetes</taxon>
        <taxon>Dothideomycetes incertae sedis</taxon>
        <taxon>Botryosphaeriales</taxon>
        <taxon>Botryosphaeriaceae</taxon>
        <taxon>Diplodia</taxon>
    </lineage>
</organism>
<dbReference type="OrthoDB" id="6692864at2759"/>
<evidence type="ECO:0000256" key="3">
    <source>
        <dbReference type="ARBA" id="ARBA00023004"/>
    </source>
</evidence>
<sequence length="151" mass="16782">PYLDHVINETLRLRPPVPSGLSRLTPPEGLQIDEVYVPGNTVVSIPAHSIQRDARYYEDPDAFVPERWENLSPESAPFLAFSRGATNCAGKQFARMELRASISQIALSFDMKLADDATPADFDKNQRDTFTLTLPPLNAVFKKRRAGQAPA</sequence>
<feature type="binding site" description="axial binding residue" evidence="4">
    <location>
        <position position="88"/>
    </location>
    <ligand>
        <name>heme</name>
        <dbReference type="ChEBI" id="CHEBI:30413"/>
    </ligand>
    <ligandPart>
        <name>Fe</name>
        <dbReference type="ChEBI" id="CHEBI:18248"/>
    </ligandPart>
</feature>
<dbReference type="InterPro" id="IPR002401">
    <property type="entry name" value="Cyt_P450_E_grp-I"/>
</dbReference>
<dbReference type="GO" id="GO:0016705">
    <property type="term" value="F:oxidoreductase activity, acting on paired donors, with incorporation or reduction of molecular oxygen"/>
    <property type="evidence" value="ECO:0007669"/>
    <property type="project" value="InterPro"/>
</dbReference>
<accession>A0A1S8BMV7</accession>
<dbReference type="SUPFAM" id="SSF48264">
    <property type="entry name" value="Cytochrome P450"/>
    <property type="match status" value="1"/>
</dbReference>